<proteinExistence type="predicted"/>
<accession>A0A0K1T8C4</accession>
<protein>
    <submittedName>
        <fullName evidence="1">Uncharacterized protein</fullName>
    </submittedName>
</protein>
<sequence length="81" mass="9722">MAATCISFYPRIRSLELTLDRFARLKEETKMNRSLELMKYSHGLVLWESGLTQEFIISWQLWKLYSTSQEQNYFSICTNKF</sequence>
<dbReference type="Proteomes" id="UP000056255">
    <property type="component" value="Chromosome"/>
</dbReference>
<dbReference type="AlphaFoldDB" id="A0A0K1T8C4"/>
<dbReference type="PATRIC" id="fig|43687.9.peg.1309"/>
<reference evidence="1 2" key="1">
    <citation type="submission" date="2015-07" db="EMBL/GenBank/DDBJ databases">
        <title>Physiological, transcriptional responses and genome re-sequencing of acid resistant extremely thermoacidophilic Metallosphaera sedula SARC-M1.</title>
        <authorList>
            <person name="Ai C."/>
            <person name="McCarthy S."/>
            <person name="Eckrich V."/>
            <person name="Rudrappa D."/>
            <person name="Qiu G."/>
            <person name="Blum P."/>
        </authorList>
    </citation>
    <scope>NUCLEOTIDE SEQUENCE [LARGE SCALE GENOMIC DNA]</scope>
    <source>
        <strain evidence="1 2">SARC-M1</strain>
    </source>
</reference>
<name>A0A0K1T8C4_9CREN</name>
<dbReference type="EMBL" id="CP012176">
    <property type="protein sequence ID" value="AKV83209.1"/>
    <property type="molecule type" value="Genomic_DNA"/>
</dbReference>
<evidence type="ECO:0000313" key="2">
    <source>
        <dbReference type="Proteomes" id="UP000056255"/>
    </source>
</evidence>
<evidence type="ECO:0000313" key="1">
    <source>
        <dbReference type="EMBL" id="AKV83209.1"/>
    </source>
</evidence>
<organism evidence="1 2">
    <name type="scientific">Metallosphaera sedula</name>
    <dbReference type="NCBI Taxonomy" id="43687"/>
    <lineage>
        <taxon>Archaea</taxon>
        <taxon>Thermoproteota</taxon>
        <taxon>Thermoprotei</taxon>
        <taxon>Sulfolobales</taxon>
        <taxon>Sulfolobaceae</taxon>
        <taxon>Metallosphaera</taxon>
    </lineage>
</organism>
<gene>
    <name evidence="1" type="ORF">MsedE_1227</name>
</gene>